<dbReference type="PANTHER" id="PTHR36401:SF1">
    <property type="entry name" value="NADH DEHYDROGENASE [UBIQUINONE] 1 BETA SUBCOMPLEX SUBUNIT 8, MITOCHONDRIAL"/>
    <property type="match status" value="1"/>
</dbReference>
<proteinExistence type="predicted"/>
<dbReference type="Gramene" id="Pp3c20_8820V3.3">
    <property type="protein sequence ID" value="Pp3c20_8820V3.3"/>
    <property type="gene ID" value="Pp3c20_8820"/>
</dbReference>
<dbReference type="EnsemblPlants" id="Pp3c20_8820V3.3">
    <property type="protein sequence ID" value="Pp3c20_8820V3.3"/>
    <property type="gene ID" value="Pp3c20_8820"/>
</dbReference>
<feature type="transmembrane region" description="Helical" evidence="1">
    <location>
        <begin position="76"/>
        <end position="96"/>
    </location>
</feature>
<dbReference type="EMBL" id="ABEU02000020">
    <property type="status" value="NOT_ANNOTATED_CDS"/>
    <property type="molecule type" value="Genomic_DNA"/>
</dbReference>
<reference evidence="2 3" key="1">
    <citation type="journal article" date="2008" name="Science">
        <title>The Physcomitrella genome reveals evolutionary insights into the conquest of land by plants.</title>
        <authorList>
            <person name="Rensing S."/>
            <person name="Lang D."/>
            <person name="Zimmer A."/>
            <person name="Terry A."/>
            <person name="Salamov A."/>
            <person name="Shapiro H."/>
            <person name="Nishiyama T."/>
            <person name="Perroud P.-F."/>
            <person name="Lindquist E."/>
            <person name="Kamisugi Y."/>
            <person name="Tanahashi T."/>
            <person name="Sakakibara K."/>
            <person name="Fujita T."/>
            <person name="Oishi K."/>
            <person name="Shin-I T."/>
            <person name="Kuroki Y."/>
            <person name="Toyoda A."/>
            <person name="Suzuki Y."/>
            <person name="Hashimoto A."/>
            <person name="Yamaguchi K."/>
            <person name="Sugano A."/>
            <person name="Kohara Y."/>
            <person name="Fujiyama A."/>
            <person name="Anterola A."/>
            <person name="Aoki S."/>
            <person name="Ashton N."/>
            <person name="Barbazuk W.B."/>
            <person name="Barker E."/>
            <person name="Bennetzen J."/>
            <person name="Bezanilla M."/>
            <person name="Blankenship R."/>
            <person name="Cho S.H."/>
            <person name="Dutcher S."/>
            <person name="Estelle M."/>
            <person name="Fawcett J.A."/>
            <person name="Gundlach H."/>
            <person name="Hanada K."/>
            <person name="Heyl A."/>
            <person name="Hicks K.A."/>
            <person name="Hugh J."/>
            <person name="Lohr M."/>
            <person name="Mayer K."/>
            <person name="Melkozernov A."/>
            <person name="Murata T."/>
            <person name="Nelson D."/>
            <person name="Pils B."/>
            <person name="Prigge M."/>
            <person name="Reiss B."/>
            <person name="Renner T."/>
            <person name="Rombauts S."/>
            <person name="Rushton P."/>
            <person name="Sanderfoot A."/>
            <person name="Schween G."/>
            <person name="Shiu S.-H."/>
            <person name="Stueber K."/>
            <person name="Theodoulou F.L."/>
            <person name="Tu H."/>
            <person name="Van de Peer Y."/>
            <person name="Verrier P.J."/>
            <person name="Waters E."/>
            <person name="Wood A."/>
            <person name="Yang L."/>
            <person name="Cove D."/>
            <person name="Cuming A."/>
            <person name="Hasebe M."/>
            <person name="Lucas S."/>
            <person name="Mishler D.B."/>
            <person name="Reski R."/>
            <person name="Grigoriev I."/>
            <person name="Quatrano R.S."/>
            <person name="Boore J.L."/>
        </authorList>
    </citation>
    <scope>NUCLEOTIDE SEQUENCE [LARGE SCALE GENOMIC DNA]</scope>
    <source>
        <strain evidence="2 3">cv. Gransden 2004</strain>
    </source>
</reference>
<sequence length="138" mass="14773">MTTGGMSAARGMSALFRSSQMASAMRLRAGAGLPVGSMEVPAHPLPENAELIWDDGSPFPEPCLDNVAPMVGKYEALAWLLGGMGLFAGIGGLAAWNDKASRIPWAPREYPYDDLKVELGAESPDKQNKGRIWRQRGG</sequence>
<gene>
    <name evidence="2" type="primary">LOC112272946</name>
</gene>
<keyword evidence="1" id="KW-0472">Membrane</keyword>
<evidence type="ECO:0000313" key="2">
    <source>
        <dbReference type="EnsemblPlants" id="Pp3c20_8820V3.3"/>
    </source>
</evidence>
<keyword evidence="1" id="KW-0812">Transmembrane</keyword>
<dbReference type="AlphaFoldDB" id="A0A7I4FDK2"/>
<evidence type="ECO:0008006" key="4">
    <source>
        <dbReference type="Google" id="ProtNLM"/>
    </source>
</evidence>
<keyword evidence="3" id="KW-1185">Reference proteome</keyword>
<evidence type="ECO:0000256" key="1">
    <source>
        <dbReference type="SAM" id="Phobius"/>
    </source>
</evidence>
<protein>
    <recommendedName>
        <fullName evidence="4">NADH dehydrogenase [ubiquinone] 1 beta subcomplex subunit 8, mitochondrial</fullName>
    </recommendedName>
</protein>
<organism evidence="2 3">
    <name type="scientific">Physcomitrium patens</name>
    <name type="common">Spreading-leaved earth moss</name>
    <name type="synonym">Physcomitrella patens</name>
    <dbReference type="NCBI Taxonomy" id="3218"/>
    <lineage>
        <taxon>Eukaryota</taxon>
        <taxon>Viridiplantae</taxon>
        <taxon>Streptophyta</taxon>
        <taxon>Embryophyta</taxon>
        <taxon>Bryophyta</taxon>
        <taxon>Bryophytina</taxon>
        <taxon>Bryopsida</taxon>
        <taxon>Funariidae</taxon>
        <taxon>Funariales</taxon>
        <taxon>Funariaceae</taxon>
        <taxon>Physcomitrium</taxon>
    </lineage>
</organism>
<dbReference type="InParanoid" id="A0A7I4FDK2"/>
<dbReference type="Proteomes" id="UP000006727">
    <property type="component" value="Chromosome 20"/>
</dbReference>
<dbReference type="PANTHER" id="PTHR36401">
    <property type="entry name" value="NADH DEHYDROGENASE [UBIQUINONE] 1 BETA SUBCOMPLEX SUBUNIT 8, MITOCHONDRIAL"/>
    <property type="match status" value="1"/>
</dbReference>
<reference evidence="2" key="3">
    <citation type="submission" date="2020-12" db="UniProtKB">
        <authorList>
            <consortium name="EnsemblPlants"/>
        </authorList>
    </citation>
    <scope>IDENTIFICATION</scope>
</reference>
<accession>A0A7I4FDK2</accession>
<name>A0A7I4FDK2_PHYPA</name>
<dbReference type="FunCoup" id="A0A7I4FDK2">
    <property type="interactions" value="637"/>
</dbReference>
<evidence type="ECO:0000313" key="3">
    <source>
        <dbReference type="Proteomes" id="UP000006727"/>
    </source>
</evidence>
<keyword evidence="1" id="KW-1133">Transmembrane helix</keyword>
<reference evidence="2 3" key="2">
    <citation type="journal article" date="2018" name="Plant J.">
        <title>The Physcomitrella patens chromosome-scale assembly reveals moss genome structure and evolution.</title>
        <authorList>
            <person name="Lang D."/>
            <person name="Ullrich K.K."/>
            <person name="Murat F."/>
            <person name="Fuchs J."/>
            <person name="Jenkins J."/>
            <person name="Haas F.B."/>
            <person name="Piednoel M."/>
            <person name="Gundlach H."/>
            <person name="Van Bel M."/>
            <person name="Meyberg R."/>
            <person name="Vives C."/>
            <person name="Morata J."/>
            <person name="Symeonidi A."/>
            <person name="Hiss M."/>
            <person name="Muchero W."/>
            <person name="Kamisugi Y."/>
            <person name="Saleh O."/>
            <person name="Blanc G."/>
            <person name="Decker E.L."/>
            <person name="van Gessel N."/>
            <person name="Grimwood J."/>
            <person name="Hayes R.D."/>
            <person name="Graham S.W."/>
            <person name="Gunter L.E."/>
            <person name="McDaniel S.F."/>
            <person name="Hoernstein S.N.W."/>
            <person name="Larsson A."/>
            <person name="Li F.W."/>
            <person name="Perroud P.F."/>
            <person name="Phillips J."/>
            <person name="Ranjan P."/>
            <person name="Rokshar D.S."/>
            <person name="Rothfels C.J."/>
            <person name="Schneider L."/>
            <person name="Shu S."/>
            <person name="Stevenson D.W."/>
            <person name="Thummler F."/>
            <person name="Tillich M."/>
            <person name="Villarreal Aguilar J.C."/>
            <person name="Widiez T."/>
            <person name="Wong G.K."/>
            <person name="Wymore A."/>
            <person name="Zhang Y."/>
            <person name="Zimmer A.D."/>
            <person name="Quatrano R.S."/>
            <person name="Mayer K.F.X."/>
            <person name="Goodstein D."/>
            <person name="Casacuberta J.M."/>
            <person name="Vandepoele K."/>
            <person name="Reski R."/>
            <person name="Cuming A.C."/>
            <person name="Tuskan G.A."/>
            <person name="Maumus F."/>
            <person name="Salse J."/>
            <person name="Schmutz J."/>
            <person name="Rensing S.A."/>
        </authorList>
    </citation>
    <scope>NUCLEOTIDE SEQUENCE [LARGE SCALE GENOMIC DNA]</scope>
    <source>
        <strain evidence="2 3">cv. Gransden 2004</strain>
    </source>
</reference>
<dbReference type="InterPro" id="IPR038863">
    <property type="entry name" value="Put_Complex_I_su8"/>
</dbReference>